<dbReference type="EMBL" id="JANRHA010000001">
    <property type="protein sequence ID" value="MDG3013584.1"/>
    <property type="molecule type" value="Genomic_DNA"/>
</dbReference>
<evidence type="ECO:0000313" key="2">
    <source>
        <dbReference type="EMBL" id="MDG3013584.1"/>
    </source>
</evidence>
<protein>
    <submittedName>
        <fullName evidence="2">WhiB family transcriptional regulator</fullName>
    </submittedName>
</protein>
<keyword evidence="3" id="KW-1185">Reference proteome</keyword>
<comment type="caution">
    <text evidence="2">The sequence shown here is derived from an EMBL/GenBank/DDBJ whole genome shotgun (WGS) entry which is preliminary data.</text>
</comment>
<organism evidence="2 3">
    <name type="scientific">Speluncibacter jeojiensis</name>
    <dbReference type="NCBI Taxonomy" id="2710754"/>
    <lineage>
        <taxon>Bacteria</taxon>
        <taxon>Bacillati</taxon>
        <taxon>Actinomycetota</taxon>
        <taxon>Actinomycetes</taxon>
        <taxon>Mycobacteriales</taxon>
        <taxon>Speluncibacteraceae</taxon>
        <taxon>Speluncibacter</taxon>
    </lineage>
</organism>
<evidence type="ECO:0000259" key="1">
    <source>
        <dbReference type="PROSITE" id="PS51674"/>
    </source>
</evidence>
<dbReference type="RefSeq" id="WP_332519164.1">
    <property type="nucleotide sequence ID" value="NZ_JANRHA010000001.1"/>
</dbReference>
<dbReference type="PROSITE" id="PS51674">
    <property type="entry name" value="4FE4S_WBL"/>
    <property type="match status" value="1"/>
</dbReference>
<reference evidence="2" key="1">
    <citation type="submission" date="2022-08" db="EMBL/GenBank/DDBJ databases">
        <title>Genome analysis of Corynebacteriales strain.</title>
        <authorList>
            <person name="Lee S.D."/>
        </authorList>
    </citation>
    <scope>NUCLEOTIDE SEQUENCE</scope>
    <source>
        <strain evidence="2">D3-21</strain>
    </source>
</reference>
<dbReference type="Proteomes" id="UP001152755">
    <property type="component" value="Unassembled WGS sequence"/>
</dbReference>
<sequence length="159" mass="18109">MTDLDWRRRGACAGRDPRFYETDWLMRSGHRRAEQAQMVCQGCPVDVQLACARNVIENKDSGVISAGIPIENREDRNRLAAFIGEAAVEFAVKRRKRKEELHVVSDCNTCGKTMRPIRTRTEDYPGMVTRQNAAQCGTCYQRIWAQKRRGQIAAHQVVA</sequence>
<proteinExistence type="predicted"/>
<accession>A0A9X4LWQ2</accession>
<dbReference type="Pfam" id="PF02467">
    <property type="entry name" value="Whib"/>
    <property type="match status" value="1"/>
</dbReference>
<dbReference type="AlphaFoldDB" id="A0A9X4LWQ2"/>
<evidence type="ECO:0000313" key="3">
    <source>
        <dbReference type="Proteomes" id="UP001152755"/>
    </source>
</evidence>
<feature type="domain" description="4Fe-4S Wbl-type" evidence="1">
    <location>
        <begin position="11"/>
        <end position="75"/>
    </location>
</feature>
<dbReference type="InterPro" id="IPR034768">
    <property type="entry name" value="4FE4S_WBL"/>
</dbReference>
<gene>
    <name evidence="2" type="ORF">NVS88_03310</name>
</gene>
<name>A0A9X4LWQ2_9ACTN</name>